<dbReference type="InterPro" id="IPR003775">
    <property type="entry name" value="Flagellar_assembly_factor_FliW"/>
</dbReference>
<organism evidence="4">
    <name type="scientific">bioreactor metagenome</name>
    <dbReference type="NCBI Taxonomy" id="1076179"/>
    <lineage>
        <taxon>unclassified sequences</taxon>
        <taxon>metagenomes</taxon>
        <taxon>ecological metagenomes</taxon>
    </lineage>
</organism>
<keyword evidence="4" id="KW-0966">Cell projection</keyword>
<dbReference type="Pfam" id="PF02623">
    <property type="entry name" value="FliW"/>
    <property type="match status" value="1"/>
</dbReference>
<gene>
    <name evidence="4" type="primary">fliW_14</name>
    <name evidence="4" type="ORF">SDC9_144165</name>
</gene>
<keyword evidence="4" id="KW-0969">Cilium</keyword>
<evidence type="ECO:0000256" key="2">
    <source>
        <dbReference type="ARBA" id="ARBA00022795"/>
    </source>
</evidence>
<dbReference type="Gene3D" id="2.30.290.10">
    <property type="entry name" value="BH3618-like"/>
    <property type="match status" value="1"/>
</dbReference>
<dbReference type="GO" id="GO:0006417">
    <property type="term" value="P:regulation of translation"/>
    <property type="evidence" value="ECO:0007669"/>
    <property type="project" value="UniProtKB-KW"/>
</dbReference>
<dbReference type="AlphaFoldDB" id="A0A645E5B8"/>
<comment type="caution">
    <text evidence="4">The sequence shown here is derived from an EMBL/GenBank/DDBJ whole genome shotgun (WGS) entry which is preliminary data.</text>
</comment>
<dbReference type="InterPro" id="IPR024046">
    <property type="entry name" value="Flagellar_assmbl_FliW_dom_sf"/>
</dbReference>
<keyword evidence="1" id="KW-0963">Cytoplasm</keyword>
<keyword evidence="3" id="KW-0810">Translation regulation</keyword>
<keyword evidence="4" id="KW-0282">Flagellum</keyword>
<dbReference type="GO" id="GO:0044780">
    <property type="term" value="P:bacterial-type flagellum assembly"/>
    <property type="evidence" value="ECO:0007669"/>
    <property type="project" value="InterPro"/>
</dbReference>
<keyword evidence="2" id="KW-1005">Bacterial flagellum biogenesis</keyword>
<evidence type="ECO:0000256" key="1">
    <source>
        <dbReference type="ARBA" id="ARBA00022490"/>
    </source>
</evidence>
<evidence type="ECO:0000256" key="3">
    <source>
        <dbReference type="ARBA" id="ARBA00022845"/>
    </source>
</evidence>
<sequence length="72" mass="8245">MSDEKINELSINSPEEILVLNTVTLNSNVKNITINMKAPIIINIKEKIGEQIILDNEKYRIKKPLFEEESSC</sequence>
<reference evidence="4" key="1">
    <citation type="submission" date="2019-08" db="EMBL/GenBank/DDBJ databases">
        <authorList>
            <person name="Kucharzyk K."/>
            <person name="Murdoch R.W."/>
            <person name="Higgins S."/>
            <person name="Loffler F."/>
        </authorList>
    </citation>
    <scope>NUCLEOTIDE SEQUENCE</scope>
</reference>
<dbReference type="SUPFAM" id="SSF141457">
    <property type="entry name" value="BH3618-like"/>
    <property type="match status" value="1"/>
</dbReference>
<evidence type="ECO:0000313" key="4">
    <source>
        <dbReference type="EMBL" id="MPM96994.1"/>
    </source>
</evidence>
<accession>A0A645E5B8</accession>
<dbReference type="PANTHER" id="PTHR39190:SF1">
    <property type="entry name" value="FLAGELLAR ASSEMBLY FACTOR FLIW"/>
    <property type="match status" value="1"/>
</dbReference>
<proteinExistence type="predicted"/>
<dbReference type="EMBL" id="VSSQ01043320">
    <property type="protein sequence ID" value="MPM96994.1"/>
    <property type="molecule type" value="Genomic_DNA"/>
</dbReference>
<name>A0A645E5B8_9ZZZZ</name>
<dbReference type="PANTHER" id="PTHR39190">
    <property type="entry name" value="FLAGELLAR ASSEMBLY FACTOR FLIW"/>
    <property type="match status" value="1"/>
</dbReference>
<protein>
    <submittedName>
        <fullName evidence="4">Flagellar assembly factor FliW</fullName>
    </submittedName>
</protein>